<feature type="domain" description="UspA" evidence="2">
    <location>
        <begin position="162"/>
        <end position="291"/>
    </location>
</feature>
<dbReference type="Pfam" id="PF00582">
    <property type="entry name" value="Usp"/>
    <property type="match status" value="2"/>
</dbReference>
<dbReference type="EMBL" id="FNTD01000004">
    <property type="protein sequence ID" value="SEB94706.1"/>
    <property type="molecule type" value="Genomic_DNA"/>
</dbReference>
<evidence type="ECO:0000313" key="3">
    <source>
        <dbReference type="EMBL" id="SEB94706.1"/>
    </source>
</evidence>
<sequence length="293" mass="30329">MAGHIAAGVDGSPQSVAAAHWAAQEAVRRGAELVVVHAWLPNVRPAPLAGRDSTERGWAERVLREAVDSVRAAHPTLPVTGRLIGDSPVPALLSAAEEADTLVLGSLGLSRAAGVLVGSVSLRVTGRSSCPVVLVRAGRSAADEHLPAAPGLAPDEIPTIPYRAVVLGLDAGSPCDEPIGFAFEAARRRATELRVCHVHEPVSGEDAAGGAAAAEHAVIALLRPWREKYPDLSVATTVIAGRPGEELVRATSEAGLVVVGRRVTGSRFGERLGRVAHAVVQHAECPVAVVPHE</sequence>
<dbReference type="Proteomes" id="UP000182375">
    <property type="component" value="Unassembled WGS sequence"/>
</dbReference>
<evidence type="ECO:0000256" key="1">
    <source>
        <dbReference type="ARBA" id="ARBA00008791"/>
    </source>
</evidence>
<protein>
    <submittedName>
        <fullName evidence="3">Nucleotide-binding universal stress protein, UspA family</fullName>
    </submittedName>
</protein>
<reference evidence="3 4" key="1">
    <citation type="submission" date="2016-10" db="EMBL/GenBank/DDBJ databases">
        <authorList>
            <person name="de Groot N.N."/>
        </authorList>
    </citation>
    <scope>NUCLEOTIDE SEQUENCE [LARGE SCALE GENOMIC DNA]</scope>
    <source>
        <strain evidence="3 4">DSM 40306</strain>
    </source>
</reference>
<dbReference type="PANTHER" id="PTHR46268">
    <property type="entry name" value="STRESS RESPONSE PROTEIN NHAX"/>
    <property type="match status" value="1"/>
</dbReference>
<dbReference type="PRINTS" id="PR01438">
    <property type="entry name" value="UNVRSLSTRESS"/>
</dbReference>
<dbReference type="GeneID" id="95510060"/>
<accession>A0A1H4NHL1</accession>
<dbReference type="Gene3D" id="3.40.50.620">
    <property type="entry name" value="HUPs"/>
    <property type="match status" value="2"/>
</dbReference>
<organism evidence="3 4">
    <name type="scientific">Streptomyces misionensis</name>
    <dbReference type="NCBI Taxonomy" id="67331"/>
    <lineage>
        <taxon>Bacteria</taxon>
        <taxon>Bacillati</taxon>
        <taxon>Actinomycetota</taxon>
        <taxon>Actinomycetes</taxon>
        <taxon>Kitasatosporales</taxon>
        <taxon>Streptomycetaceae</taxon>
        <taxon>Streptomyces</taxon>
    </lineage>
</organism>
<dbReference type="InterPro" id="IPR006016">
    <property type="entry name" value="UspA"/>
</dbReference>
<dbReference type="SUPFAM" id="SSF52402">
    <property type="entry name" value="Adenine nucleotide alpha hydrolases-like"/>
    <property type="match status" value="2"/>
</dbReference>
<name>A0A1H4NHL1_9ACTN</name>
<dbReference type="InterPro" id="IPR014729">
    <property type="entry name" value="Rossmann-like_a/b/a_fold"/>
</dbReference>
<gene>
    <name evidence="3" type="ORF">SAMN04490357_0796</name>
</gene>
<feature type="domain" description="UspA" evidence="2">
    <location>
        <begin position="1"/>
        <end position="136"/>
    </location>
</feature>
<evidence type="ECO:0000259" key="2">
    <source>
        <dbReference type="Pfam" id="PF00582"/>
    </source>
</evidence>
<proteinExistence type="inferred from homology"/>
<dbReference type="AlphaFoldDB" id="A0A1H4NHL1"/>
<dbReference type="STRING" id="67331.SAMN04490357_0796"/>
<comment type="similarity">
    <text evidence="1">Belongs to the universal stress protein A family.</text>
</comment>
<dbReference type="PANTHER" id="PTHR46268:SF6">
    <property type="entry name" value="UNIVERSAL STRESS PROTEIN UP12"/>
    <property type="match status" value="1"/>
</dbReference>
<dbReference type="RefSeq" id="WP_070024917.1">
    <property type="nucleotide sequence ID" value="NZ_FNTD01000004.1"/>
</dbReference>
<dbReference type="InterPro" id="IPR006015">
    <property type="entry name" value="Universal_stress_UspA"/>
</dbReference>
<evidence type="ECO:0000313" key="4">
    <source>
        <dbReference type="Proteomes" id="UP000182375"/>
    </source>
</evidence>